<name>A0A1B9GU15_9TREE</name>
<keyword evidence="6" id="KW-1185">Reference proteome</keyword>
<reference evidence="5 6" key="1">
    <citation type="submission" date="2013-07" db="EMBL/GenBank/DDBJ databases">
        <title>The Genome Sequence of Cryptococcus heveanensis BCC8398.</title>
        <authorList>
            <consortium name="The Broad Institute Genome Sequencing Platform"/>
            <person name="Cuomo C."/>
            <person name="Litvintseva A."/>
            <person name="Chen Y."/>
            <person name="Heitman J."/>
            <person name="Sun S."/>
            <person name="Springer D."/>
            <person name="Dromer F."/>
            <person name="Young S.K."/>
            <person name="Zeng Q."/>
            <person name="Gargeya S."/>
            <person name="Fitzgerald M."/>
            <person name="Abouelleil A."/>
            <person name="Alvarado L."/>
            <person name="Berlin A.M."/>
            <person name="Chapman S.B."/>
            <person name="Dewar J."/>
            <person name="Goldberg J."/>
            <person name="Griggs A."/>
            <person name="Gujja S."/>
            <person name="Hansen M."/>
            <person name="Howarth C."/>
            <person name="Imamovic A."/>
            <person name="Larimer J."/>
            <person name="McCowan C."/>
            <person name="Murphy C."/>
            <person name="Pearson M."/>
            <person name="Priest M."/>
            <person name="Roberts A."/>
            <person name="Saif S."/>
            <person name="Shea T."/>
            <person name="Sykes S."/>
            <person name="Wortman J."/>
            <person name="Nusbaum C."/>
            <person name="Birren B."/>
        </authorList>
    </citation>
    <scope>NUCLEOTIDE SEQUENCE [LARGE SCALE GENOMIC DNA]</scope>
    <source>
        <strain evidence="5 6">BCC8398</strain>
    </source>
</reference>
<dbReference type="GO" id="GO:0016757">
    <property type="term" value="F:glycosyltransferase activity"/>
    <property type="evidence" value="ECO:0007669"/>
    <property type="project" value="UniProtKB-KW"/>
</dbReference>
<dbReference type="AlphaFoldDB" id="A0A1B9GU15"/>
<accession>A0A1B9GU15</accession>
<keyword evidence="3" id="KW-0325">Glycoprotein</keyword>
<evidence type="ECO:0000256" key="3">
    <source>
        <dbReference type="ARBA" id="ARBA00023180"/>
    </source>
</evidence>
<feature type="domain" description="Glycosyltransferase 61 catalytic" evidence="4">
    <location>
        <begin position="304"/>
        <end position="406"/>
    </location>
</feature>
<protein>
    <recommendedName>
        <fullName evidence="4">Glycosyltransferase 61 catalytic domain-containing protein</fullName>
    </recommendedName>
</protein>
<keyword evidence="1" id="KW-0328">Glycosyltransferase</keyword>
<dbReference type="EMBL" id="KV700125">
    <property type="protein sequence ID" value="OCF34458.1"/>
    <property type="molecule type" value="Genomic_DNA"/>
</dbReference>
<evidence type="ECO:0000259" key="4">
    <source>
        <dbReference type="Pfam" id="PF04577"/>
    </source>
</evidence>
<dbReference type="Proteomes" id="UP000092666">
    <property type="component" value="Unassembled WGS sequence"/>
</dbReference>
<dbReference type="Pfam" id="PF04577">
    <property type="entry name" value="Glyco_transf_61"/>
    <property type="match status" value="1"/>
</dbReference>
<dbReference type="InterPro" id="IPR049625">
    <property type="entry name" value="Glyco_transf_61_cat"/>
</dbReference>
<dbReference type="STRING" id="1296120.A0A1B9GU15"/>
<proteinExistence type="predicted"/>
<evidence type="ECO:0000256" key="2">
    <source>
        <dbReference type="ARBA" id="ARBA00022679"/>
    </source>
</evidence>
<sequence>MPINISRSSPRALFLYLAAAVSLYLLLNRMNVGVDLASSFSGGSSGNTRDLGIRSTDTETQRFLQFKQTRVLNHAAGYTVVENLYWHNYSYVFVTDQPWAIPQPLDRIANTHVDTRIPLNGHEEIKIMAIRNHPVSPEVQEIHQLGNSVTFEEAIDLVRDAEELPSPMFINNDDNFYHWIGEMFLGSWRLWSNLAWRTGAVLPNIKVVAFTKQYGRAEAPWGTNGGQWWEDAPGANKWFTEKFFPGVVIESRPTWEARAQTGKYYHIPMAVIADRRGGHNGPSTAWKPYGDVLRLPTSPDWLVNLRERVLKGYTGSVKLRRVNKPKVMYLERQNSGRELVPEDHEELWKQILKLEEDGLAEVSMETFSSAVPFEDQVALISTVDYLVSVHGNGLTHTLWLDPGASVFEIQPAECTITDYSPLAIAAGVQHYMIHETSFCVPEKCGKRTCPGKWGINRSDIRVTATVITDQIRKLIGEKNRI</sequence>
<gene>
    <name evidence="5" type="ORF">I316_03973</name>
</gene>
<keyword evidence="2" id="KW-0808">Transferase</keyword>
<dbReference type="OrthoDB" id="529273at2759"/>
<reference evidence="6" key="2">
    <citation type="submission" date="2013-12" db="EMBL/GenBank/DDBJ databases">
        <title>Evolution of pathogenesis and genome organization in the Tremellales.</title>
        <authorList>
            <person name="Cuomo C."/>
            <person name="Litvintseva A."/>
            <person name="Heitman J."/>
            <person name="Chen Y."/>
            <person name="Sun S."/>
            <person name="Springer D."/>
            <person name="Dromer F."/>
            <person name="Young S."/>
            <person name="Zeng Q."/>
            <person name="Chapman S."/>
            <person name="Gujja S."/>
            <person name="Saif S."/>
            <person name="Birren B."/>
        </authorList>
    </citation>
    <scope>NUCLEOTIDE SEQUENCE [LARGE SCALE GENOMIC DNA]</scope>
    <source>
        <strain evidence="6">BCC8398</strain>
    </source>
</reference>
<organism evidence="5 6">
    <name type="scientific">Kwoniella heveanensis BCC8398</name>
    <dbReference type="NCBI Taxonomy" id="1296120"/>
    <lineage>
        <taxon>Eukaryota</taxon>
        <taxon>Fungi</taxon>
        <taxon>Dikarya</taxon>
        <taxon>Basidiomycota</taxon>
        <taxon>Agaricomycotina</taxon>
        <taxon>Tremellomycetes</taxon>
        <taxon>Tremellales</taxon>
        <taxon>Cryptococcaceae</taxon>
        <taxon>Kwoniella</taxon>
    </lineage>
</organism>
<dbReference type="PANTHER" id="PTHR20961">
    <property type="entry name" value="GLYCOSYLTRANSFERASE"/>
    <property type="match status" value="1"/>
</dbReference>
<evidence type="ECO:0000313" key="5">
    <source>
        <dbReference type="EMBL" id="OCF34458.1"/>
    </source>
</evidence>
<evidence type="ECO:0000256" key="1">
    <source>
        <dbReference type="ARBA" id="ARBA00022676"/>
    </source>
</evidence>
<evidence type="ECO:0000313" key="6">
    <source>
        <dbReference type="Proteomes" id="UP000092666"/>
    </source>
</evidence>
<dbReference type="InterPro" id="IPR007657">
    <property type="entry name" value="Glycosyltransferase_61"/>
</dbReference>